<reference evidence="7 8" key="1">
    <citation type="submission" date="2019-09" db="EMBL/GenBank/DDBJ databases">
        <title>Genome Sequences of Streptomyces kaniharaensis ATCC 21070.</title>
        <authorList>
            <person name="Zhu W."/>
            <person name="De Crecy-Lagard V."/>
            <person name="Richards N.G."/>
        </authorList>
    </citation>
    <scope>NUCLEOTIDE SEQUENCE [LARGE SCALE GENOMIC DNA]</scope>
    <source>
        <strain evidence="7 8">SF-557</strain>
    </source>
</reference>
<gene>
    <name evidence="7" type="ORF">F7Q99_35020</name>
</gene>
<dbReference type="InterPro" id="IPR029063">
    <property type="entry name" value="SAM-dependent_MTases_sf"/>
</dbReference>
<keyword evidence="3" id="KW-0808">Transferase</keyword>
<dbReference type="GO" id="GO:0009007">
    <property type="term" value="F:site-specific DNA-methyltransferase (adenine-specific) activity"/>
    <property type="evidence" value="ECO:0007669"/>
    <property type="project" value="UniProtKB-EC"/>
</dbReference>
<evidence type="ECO:0000256" key="4">
    <source>
        <dbReference type="ARBA" id="ARBA00022691"/>
    </source>
</evidence>
<dbReference type="PANTHER" id="PTHR33841:SF1">
    <property type="entry name" value="DNA METHYLTRANSFERASE A"/>
    <property type="match status" value="1"/>
</dbReference>
<dbReference type="EC" id="2.1.1.72" evidence="1"/>
<proteinExistence type="predicted"/>
<dbReference type="Gene3D" id="3.40.50.150">
    <property type="entry name" value="Vaccinia Virus protein VP39"/>
    <property type="match status" value="1"/>
</dbReference>
<keyword evidence="8" id="KW-1185">Reference proteome</keyword>
<dbReference type="GO" id="GO:0003676">
    <property type="term" value="F:nucleic acid binding"/>
    <property type="evidence" value="ECO:0007669"/>
    <property type="project" value="InterPro"/>
</dbReference>
<evidence type="ECO:0000313" key="7">
    <source>
        <dbReference type="EMBL" id="MQS17254.1"/>
    </source>
</evidence>
<dbReference type="GO" id="GO:0032259">
    <property type="term" value="P:methylation"/>
    <property type="evidence" value="ECO:0007669"/>
    <property type="project" value="UniProtKB-KW"/>
</dbReference>
<dbReference type="RefSeq" id="WP_326847489.1">
    <property type="nucleotide sequence ID" value="NZ_WBOF01000004.1"/>
</dbReference>
<dbReference type="PANTHER" id="PTHR33841">
    <property type="entry name" value="DNA METHYLTRANSFERASE YEEA-RELATED"/>
    <property type="match status" value="1"/>
</dbReference>
<accession>A0A6N7L4P3</accession>
<evidence type="ECO:0000256" key="1">
    <source>
        <dbReference type="ARBA" id="ARBA00011900"/>
    </source>
</evidence>
<dbReference type="AlphaFoldDB" id="A0A6N7L4P3"/>
<sequence>MSSSAALSPRACERLIADLTGEIGAKAAVSWAHAAALVKHAAAHGLVAALRQGSAGPDHTRRVLGALASSHPALEPLADPQVVPLWESPISPAGWELVARLWNAAPIGDDGHRIDGYRLGDAYQALSADARKSRALCQTPPWVAELLLDLSLEPALDDVGADHVRMIDPACGTGHILLSALHRVRAYRPRGRAPYAGATVERSLERALQAVHGVDLDPYAAALTRYRLLATTAGILGGPIAAVPAGWPVQVAAADALLDTDEPLLQPGRYHAVVGNPPYITVRDPQVREQIRRAYPQVCSGKYSLALPFTVLMTNLARPAGTIAQLTANSFMKREFGKKYIEQYLSRLDLTWVIDTSGAYIPGHGTPTLIMVHRARPPQGDTVIAIRGNRGEPGVPEDPSQGLVWRAIEEAVHQRLALDRLRRGFETHRRGDDPLSDIS</sequence>
<evidence type="ECO:0000256" key="2">
    <source>
        <dbReference type="ARBA" id="ARBA00022603"/>
    </source>
</evidence>
<evidence type="ECO:0000256" key="5">
    <source>
        <dbReference type="ARBA" id="ARBA00047942"/>
    </source>
</evidence>
<dbReference type="InterPro" id="IPR002052">
    <property type="entry name" value="DNA_methylase_N6_adenine_CS"/>
</dbReference>
<protein>
    <recommendedName>
        <fullName evidence="1">site-specific DNA-methyltransferase (adenine-specific)</fullName>
        <ecNumber evidence="1">2.1.1.72</ecNumber>
    </recommendedName>
</protein>
<evidence type="ECO:0000313" key="8">
    <source>
        <dbReference type="Proteomes" id="UP000450000"/>
    </source>
</evidence>
<dbReference type="SUPFAM" id="SSF53335">
    <property type="entry name" value="S-adenosyl-L-methionine-dependent methyltransferases"/>
    <property type="match status" value="1"/>
</dbReference>
<dbReference type="Proteomes" id="UP000450000">
    <property type="component" value="Unassembled WGS sequence"/>
</dbReference>
<dbReference type="InterPro" id="IPR050953">
    <property type="entry name" value="N4_N6_ade-DNA_methylase"/>
</dbReference>
<dbReference type="GO" id="GO:0006304">
    <property type="term" value="P:DNA modification"/>
    <property type="evidence" value="ECO:0007669"/>
    <property type="project" value="InterPro"/>
</dbReference>
<dbReference type="PROSITE" id="PS00092">
    <property type="entry name" value="N6_MTASE"/>
    <property type="match status" value="1"/>
</dbReference>
<dbReference type="EMBL" id="WBOF01000004">
    <property type="protein sequence ID" value="MQS17254.1"/>
    <property type="molecule type" value="Genomic_DNA"/>
</dbReference>
<keyword evidence="2 7" id="KW-0489">Methyltransferase</keyword>
<evidence type="ECO:0000256" key="3">
    <source>
        <dbReference type="ARBA" id="ARBA00022679"/>
    </source>
</evidence>
<dbReference type="Pfam" id="PF07669">
    <property type="entry name" value="Eco57I"/>
    <property type="match status" value="1"/>
</dbReference>
<evidence type="ECO:0000259" key="6">
    <source>
        <dbReference type="Pfam" id="PF07669"/>
    </source>
</evidence>
<feature type="domain" description="Type II methyltransferase M.TaqI-like" evidence="6">
    <location>
        <begin position="211"/>
        <end position="356"/>
    </location>
</feature>
<keyword evidence="4" id="KW-0949">S-adenosyl-L-methionine</keyword>
<dbReference type="PRINTS" id="PR00507">
    <property type="entry name" value="N12N6MTFRASE"/>
</dbReference>
<dbReference type="InterPro" id="IPR011639">
    <property type="entry name" value="MethylTrfase_TaqI-like_dom"/>
</dbReference>
<comment type="catalytic activity">
    <reaction evidence="5">
        <text>a 2'-deoxyadenosine in DNA + S-adenosyl-L-methionine = an N(6)-methyl-2'-deoxyadenosine in DNA + S-adenosyl-L-homocysteine + H(+)</text>
        <dbReference type="Rhea" id="RHEA:15197"/>
        <dbReference type="Rhea" id="RHEA-COMP:12418"/>
        <dbReference type="Rhea" id="RHEA-COMP:12419"/>
        <dbReference type="ChEBI" id="CHEBI:15378"/>
        <dbReference type="ChEBI" id="CHEBI:57856"/>
        <dbReference type="ChEBI" id="CHEBI:59789"/>
        <dbReference type="ChEBI" id="CHEBI:90615"/>
        <dbReference type="ChEBI" id="CHEBI:90616"/>
        <dbReference type="EC" id="2.1.1.72"/>
    </reaction>
</comment>
<comment type="caution">
    <text evidence="7">The sequence shown here is derived from an EMBL/GenBank/DDBJ whole genome shotgun (WGS) entry which is preliminary data.</text>
</comment>
<name>A0A6N7L4P3_9ACTN</name>
<organism evidence="7 8">
    <name type="scientific">Streptomyces kaniharaensis</name>
    <dbReference type="NCBI Taxonomy" id="212423"/>
    <lineage>
        <taxon>Bacteria</taxon>
        <taxon>Bacillati</taxon>
        <taxon>Actinomycetota</taxon>
        <taxon>Actinomycetes</taxon>
        <taxon>Kitasatosporales</taxon>
        <taxon>Streptomycetaceae</taxon>
        <taxon>Streptomyces</taxon>
    </lineage>
</organism>